<keyword evidence="2" id="KW-1185">Reference proteome</keyword>
<dbReference type="SUPFAM" id="SSF56219">
    <property type="entry name" value="DNase I-like"/>
    <property type="match status" value="1"/>
</dbReference>
<dbReference type="EMBL" id="JAIVGD010000019">
    <property type="protein sequence ID" value="KAH0748449.1"/>
    <property type="molecule type" value="Genomic_DNA"/>
</dbReference>
<dbReference type="InterPro" id="IPR036691">
    <property type="entry name" value="Endo/exonu/phosph_ase_sf"/>
</dbReference>
<accession>A0ABQ7UHG5</accession>
<protein>
    <submittedName>
        <fullName evidence="1">Uncharacterized protein</fullName>
    </submittedName>
</protein>
<evidence type="ECO:0000313" key="1">
    <source>
        <dbReference type="EMBL" id="KAH0748449.1"/>
    </source>
</evidence>
<dbReference type="Gene3D" id="3.60.10.10">
    <property type="entry name" value="Endonuclease/exonuclease/phosphatase"/>
    <property type="match status" value="1"/>
</dbReference>
<comment type="caution">
    <text evidence="1">The sequence shown here is derived from an EMBL/GenBank/DDBJ whole genome shotgun (WGS) entry which is preliminary data.</text>
</comment>
<name>A0ABQ7UHG5_SOLTU</name>
<proteinExistence type="predicted"/>
<gene>
    <name evidence="1" type="ORF">KY290_027681</name>
</gene>
<reference evidence="1 2" key="1">
    <citation type="journal article" date="2021" name="bioRxiv">
        <title>Chromosome-scale and haplotype-resolved genome assembly of a tetraploid potato cultivar.</title>
        <authorList>
            <person name="Sun H."/>
            <person name="Jiao W.-B."/>
            <person name="Krause K."/>
            <person name="Campoy J.A."/>
            <person name="Goel M."/>
            <person name="Folz-Donahue K."/>
            <person name="Kukat C."/>
            <person name="Huettel B."/>
            <person name="Schneeberger K."/>
        </authorList>
    </citation>
    <scope>NUCLEOTIDE SEQUENCE [LARGE SCALE GENOMIC DNA]</scope>
    <source>
        <strain evidence="1">SolTubOtavaFocal</strain>
        <tissue evidence="1">Leaves</tissue>
    </source>
</reference>
<organism evidence="1 2">
    <name type="scientific">Solanum tuberosum</name>
    <name type="common">Potato</name>
    <dbReference type="NCBI Taxonomy" id="4113"/>
    <lineage>
        <taxon>Eukaryota</taxon>
        <taxon>Viridiplantae</taxon>
        <taxon>Streptophyta</taxon>
        <taxon>Embryophyta</taxon>
        <taxon>Tracheophyta</taxon>
        <taxon>Spermatophyta</taxon>
        <taxon>Magnoliopsida</taxon>
        <taxon>eudicotyledons</taxon>
        <taxon>Gunneridae</taxon>
        <taxon>Pentapetalae</taxon>
        <taxon>asterids</taxon>
        <taxon>lamiids</taxon>
        <taxon>Solanales</taxon>
        <taxon>Solanaceae</taxon>
        <taxon>Solanoideae</taxon>
        <taxon>Solaneae</taxon>
        <taxon>Solanum</taxon>
    </lineage>
</organism>
<dbReference type="Proteomes" id="UP000826656">
    <property type="component" value="Unassembled WGS sequence"/>
</dbReference>
<sequence>MGVEALVTIVYVSCNAINREELWNSIQQISSHFSLPWLVGGDFNVILSLEEKLGGLPVYYQETEDFANCIATRPRIHWKHLQMVEWKIGGCMHLQKVRSLSISVRMFTEY</sequence>
<evidence type="ECO:0000313" key="2">
    <source>
        <dbReference type="Proteomes" id="UP000826656"/>
    </source>
</evidence>